<proteinExistence type="inferred from homology"/>
<name>A0A820GA00_9BILA</name>
<dbReference type="InterPro" id="IPR038085">
    <property type="entry name" value="Rnp2-like_sf"/>
</dbReference>
<dbReference type="Proteomes" id="UP000663866">
    <property type="component" value="Unassembled WGS sequence"/>
</dbReference>
<comment type="similarity">
    <text evidence="1">Belongs to the eukaryotic/archaeal RNase P protein component 2 family.</text>
</comment>
<evidence type="ECO:0000256" key="2">
    <source>
        <dbReference type="ARBA" id="ARBA00022694"/>
    </source>
</evidence>
<dbReference type="EMBL" id="CAJOBF010009377">
    <property type="protein sequence ID" value="CAF4273851.1"/>
    <property type="molecule type" value="Genomic_DNA"/>
</dbReference>
<dbReference type="EMBL" id="CAJOBG010006678">
    <property type="protein sequence ID" value="CAF4194257.1"/>
    <property type="molecule type" value="Genomic_DNA"/>
</dbReference>
<evidence type="ECO:0000256" key="3">
    <source>
        <dbReference type="SAM" id="MobiDB-lite"/>
    </source>
</evidence>
<comment type="caution">
    <text evidence="5">The sequence shown here is derived from an EMBL/GenBank/DDBJ whole genome shotgun (WGS) entry which is preliminary data.</text>
</comment>
<protein>
    <submittedName>
        <fullName evidence="5">Uncharacterized protein</fullName>
    </submittedName>
</protein>
<dbReference type="Proteomes" id="UP000663842">
    <property type="component" value="Unassembled WGS sequence"/>
</dbReference>
<reference evidence="5" key="1">
    <citation type="submission" date="2021-02" db="EMBL/GenBank/DDBJ databases">
        <authorList>
            <person name="Nowell W R."/>
        </authorList>
    </citation>
    <scope>NUCLEOTIDE SEQUENCE</scope>
</reference>
<dbReference type="GO" id="GO:0030677">
    <property type="term" value="C:ribonuclease P complex"/>
    <property type="evidence" value="ECO:0007669"/>
    <property type="project" value="InterPro"/>
</dbReference>
<keyword evidence="2" id="KW-0819">tRNA processing</keyword>
<gene>
    <name evidence="4" type="ORF">OVN521_LOCUS26018</name>
    <name evidence="5" type="ORF">UXM345_LOCUS31967</name>
</gene>
<dbReference type="AlphaFoldDB" id="A0A820GA00"/>
<evidence type="ECO:0000256" key="1">
    <source>
        <dbReference type="ARBA" id="ARBA00010800"/>
    </source>
</evidence>
<organism evidence="5 6">
    <name type="scientific">Rotaria magnacalcarata</name>
    <dbReference type="NCBI Taxonomy" id="392030"/>
    <lineage>
        <taxon>Eukaryota</taxon>
        <taxon>Metazoa</taxon>
        <taxon>Spiralia</taxon>
        <taxon>Gnathifera</taxon>
        <taxon>Rotifera</taxon>
        <taxon>Eurotatoria</taxon>
        <taxon>Bdelloidea</taxon>
        <taxon>Philodinida</taxon>
        <taxon>Philodinidae</taxon>
        <taxon>Rotaria</taxon>
    </lineage>
</organism>
<evidence type="ECO:0000313" key="6">
    <source>
        <dbReference type="Proteomes" id="UP000663842"/>
    </source>
</evidence>
<dbReference type="Pfam" id="PF01900">
    <property type="entry name" value="RNase_P_Rpp14"/>
    <property type="match status" value="1"/>
</dbReference>
<feature type="region of interest" description="Disordered" evidence="3">
    <location>
        <begin position="246"/>
        <end position="265"/>
    </location>
</feature>
<dbReference type="Gene3D" id="3.30.70.3250">
    <property type="entry name" value="Ribonuclease P, Pop5 subunit"/>
    <property type="match status" value="1"/>
</dbReference>
<dbReference type="PANTHER" id="PTHR48414:SF1">
    <property type="entry name" value="POP5 HOMOLOG, RIBONUCLEASE P_MRP SUBUNIT"/>
    <property type="match status" value="1"/>
</dbReference>
<dbReference type="GO" id="GO:0001682">
    <property type="term" value="P:tRNA 5'-leader removal"/>
    <property type="evidence" value="ECO:0007669"/>
    <property type="project" value="InterPro"/>
</dbReference>
<dbReference type="PANTHER" id="PTHR48414">
    <property type="entry name" value="POP5 HOMOLOG, RIBONUCLEASE P_MRP SUBUNIT"/>
    <property type="match status" value="1"/>
</dbReference>
<evidence type="ECO:0000313" key="4">
    <source>
        <dbReference type="EMBL" id="CAF4194257.1"/>
    </source>
</evidence>
<evidence type="ECO:0000313" key="7">
    <source>
        <dbReference type="Proteomes" id="UP000663866"/>
    </source>
</evidence>
<sequence length="265" mass="31046">MTKIGIHRLNLYPSLIRMIDLLKQIWKRTDIVLYHEILVHKEYIWTNEQQYRETGVDTKQIIRPYDINPQKELERIKKIRKEYERLDPGRSKRTTSSHIHTTFETMISRLYGDVGIACFTRNLSITYYNSSTHVAIVRCLRDDKKMLPTAATFIAKLTNDSVECSILTFHVGGSIRQCQKYLVNYCIEQLLFINSQSINRNQTTSQLFKKKKKKTNTEQKLMDIDHDKQSALQKLLADSRIESTSNIVSKNNDDDDLGKRKRDGE</sequence>
<dbReference type="SUPFAM" id="SSF160350">
    <property type="entry name" value="Rnp2-like"/>
    <property type="match status" value="1"/>
</dbReference>
<dbReference type="InterPro" id="IPR002759">
    <property type="entry name" value="Pop5/Rpp14/Rnp2-like"/>
</dbReference>
<keyword evidence="7" id="KW-1185">Reference proteome</keyword>
<evidence type="ECO:0000313" key="5">
    <source>
        <dbReference type="EMBL" id="CAF4273851.1"/>
    </source>
</evidence>
<accession>A0A820GA00</accession>